<proteinExistence type="predicted"/>
<evidence type="ECO:0000313" key="2">
    <source>
        <dbReference type="Proteomes" id="UP000002038"/>
    </source>
</evidence>
<name>A0A179UMR5_BLAGS</name>
<dbReference type="VEuPathDB" id="FungiDB:BDBG_03740"/>
<accession>A0A179UMR5</accession>
<dbReference type="RefSeq" id="XP_031577910.1">
    <property type="nucleotide sequence ID" value="XM_031721376.1"/>
</dbReference>
<evidence type="ECO:0000313" key="1">
    <source>
        <dbReference type="EMBL" id="OAT07702.1"/>
    </source>
</evidence>
<gene>
    <name evidence="1" type="ORF">BDBG_03740</name>
</gene>
<organism evidence="1 2">
    <name type="scientific">Blastomyces gilchristii (strain SLH14081)</name>
    <name type="common">Blastomyces dermatitidis</name>
    <dbReference type="NCBI Taxonomy" id="559298"/>
    <lineage>
        <taxon>Eukaryota</taxon>
        <taxon>Fungi</taxon>
        <taxon>Dikarya</taxon>
        <taxon>Ascomycota</taxon>
        <taxon>Pezizomycotina</taxon>
        <taxon>Eurotiomycetes</taxon>
        <taxon>Eurotiomycetidae</taxon>
        <taxon>Onygenales</taxon>
        <taxon>Ajellomycetaceae</taxon>
        <taxon>Blastomyces</taxon>
    </lineage>
</organism>
<dbReference type="Proteomes" id="UP000002038">
    <property type="component" value="Unassembled WGS sequence"/>
</dbReference>
<reference evidence="2" key="1">
    <citation type="journal article" date="2015" name="PLoS Genet.">
        <title>The dynamic genome and transcriptome of the human fungal pathogen Blastomyces and close relative Emmonsia.</title>
        <authorList>
            <person name="Munoz J.F."/>
            <person name="Gauthier G.M."/>
            <person name="Desjardins C.A."/>
            <person name="Gallo J.E."/>
            <person name="Holder J."/>
            <person name="Sullivan T.D."/>
            <person name="Marty A.J."/>
            <person name="Carmen J.C."/>
            <person name="Chen Z."/>
            <person name="Ding L."/>
            <person name="Gujja S."/>
            <person name="Magrini V."/>
            <person name="Misas E."/>
            <person name="Mitreva M."/>
            <person name="Priest M."/>
            <person name="Saif S."/>
            <person name="Whiston E.A."/>
            <person name="Young S."/>
            <person name="Zeng Q."/>
            <person name="Goldman W.E."/>
            <person name="Mardis E.R."/>
            <person name="Taylor J.W."/>
            <person name="McEwen J.G."/>
            <person name="Clay O.K."/>
            <person name="Klein B.S."/>
            <person name="Cuomo C.A."/>
        </authorList>
    </citation>
    <scope>NUCLEOTIDE SEQUENCE [LARGE SCALE GENOMIC DNA]</scope>
    <source>
        <strain evidence="2">SLH14081</strain>
    </source>
</reference>
<dbReference type="KEGG" id="bgh:BDBG_03740"/>
<dbReference type="GeneID" id="8505349"/>
<protein>
    <submittedName>
        <fullName evidence="1">Uncharacterized protein</fullName>
    </submittedName>
</protein>
<sequence>MDLMEQPRGPVKPGLSRDGEARMCRLCHKYCQECQSVYAFKAISVMGEKEIYMVSTFSDEDLKMSELHPFGV</sequence>
<dbReference type="AlphaFoldDB" id="A0A179UMR5"/>
<dbReference type="EMBL" id="GG657453">
    <property type="protein sequence ID" value="OAT07702.1"/>
    <property type="molecule type" value="Genomic_DNA"/>
</dbReference>
<keyword evidence="2" id="KW-1185">Reference proteome</keyword>